<evidence type="ECO:0000256" key="8">
    <source>
        <dbReference type="PIRNR" id="PIRNR000362"/>
    </source>
</evidence>
<dbReference type="OrthoDB" id="333024at2759"/>
<dbReference type="EMBL" id="LKEB01000036">
    <property type="protein sequence ID" value="ROW08025.1"/>
    <property type="molecule type" value="Genomic_DNA"/>
</dbReference>
<dbReference type="GO" id="GO:0016491">
    <property type="term" value="F:oxidoreductase activity"/>
    <property type="evidence" value="ECO:0007669"/>
    <property type="project" value="UniProtKB-KW"/>
</dbReference>
<dbReference type="InterPro" id="IPR055275">
    <property type="entry name" value="Ferredox_Rdtase"/>
</dbReference>
<keyword evidence="13" id="KW-1185">Reference proteome</keyword>
<dbReference type="EC" id="1.18.1.6" evidence="8"/>
<feature type="binding site" evidence="10">
    <location>
        <begin position="154"/>
        <end position="157"/>
    </location>
    <ligand>
        <name>NADP(+)</name>
        <dbReference type="ChEBI" id="CHEBI:58349"/>
    </ligand>
</feature>
<evidence type="ECO:0000256" key="4">
    <source>
        <dbReference type="ARBA" id="ARBA00022827"/>
    </source>
</evidence>
<dbReference type="PANTHER" id="PTHR48467:SF1">
    <property type="entry name" value="GLUTAMATE SYNTHASE 1 [NADH], CHLOROPLASTIC-LIKE"/>
    <property type="match status" value="1"/>
</dbReference>
<evidence type="ECO:0000256" key="9">
    <source>
        <dbReference type="PIRSR" id="PIRSR000362-1"/>
    </source>
</evidence>
<dbReference type="AlphaFoldDB" id="A0A423WX25"/>
<feature type="binding site" evidence="9">
    <location>
        <position position="30"/>
    </location>
    <ligand>
        <name>FAD</name>
        <dbReference type="ChEBI" id="CHEBI:57692"/>
    </ligand>
</feature>
<feature type="region of interest" description="Disordered" evidence="11">
    <location>
        <begin position="274"/>
        <end position="313"/>
    </location>
</feature>
<comment type="caution">
    <text evidence="12">The sequence shown here is derived from an EMBL/GenBank/DDBJ whole genome shotgun (WGS) entry which is preliminary data.</text>
</comment>
<evidence type="ECO:0000313" key="12">
    <source>
        <dbReference type="EMBL" id="ROW08025.1"/>
    </source>
</evidence>
<evidence type="ECO:0000256" key="2">
    <source>
        <dbReference type="ARBA" id="ARBA00008312"/>
    </source>
</evidence>
<dbReference type="PRINTS" id="PR00419">
    <property type="entry name" value="ADXRDTASE"/>
</dbReference>
<dbReference type="PANTHER" id="PTHR48467">
    <property type="entry name" value="GLUTAMATE SYNTHASE 1 [NADH], CHLOROPLASTIC-LIKE"/>
    <property type="match status" value="1"/>
</dbReference>
<feature type="compositionally biased region" description="Polar residues" evidence="11">
    <location>
        <begin position="284"/>
        <end position="295"/>
    </location>
</feature>
<comment type="similarity">
    <text evidence="2 8">Belongs to the ferredoxin--NADP reductase type 1 family.</text>
</comment>
<dbReference type="PIRSF" id="PIRSF000362">
    <property type="entry name" value="FNR"/>
    <property type="match status" value="1"/>
</dbReference>
<evidence type="ECO:0000313" key="13">
    <source>
        <dbReference type="Proteomes" id="UP000285146"/>
    </source>
</evidence>
<name>A0A423WX25_9PEZI</name>
<dbReference type="InterPro" id="IPR021163">
    <property type="entry name" value="Ferredox_Rdtase_adrenod"/>
</dbReference>
<feature type="binding site" evidence="9">
    <location>
        <position position="9"/>
    </location>
    <ligand>
        <name>FAD</name>
        <dbReference type="ChEBI" id="CHEBI:57692"/>
    </ligand>
</feature>
<evidence type="ECO:0000256" key="1">
    <source>
        <dbReference type="ARBA" id="ARBA00001974"/>
    </source>
</evidence>
<dbReference type="Gene3D" id="3.50.50.60">
    <property type="entry name" value="FAD/NAD(P)-binding domain"/>
    <property type="match status" value="1"/>
</dbReference>
<comment type="cofactor">
    <cofactor evidence="1 8 9">
        <name>FAD</name>
        <dbReference type="ChEBI" id="CHEBI:57692"/>
    </cofactor>
</comment>
<keyword evidence="5 8" id="KW-0521">NADP</keyword>
<feature type="binding site" evidence="9">
    <location>
        <position position="378"/>
    </location>
    <ligand>
        <name>FAD</name>
        <dbReference type="ChEBI" id="CHEBI:57692"/>
    </ligand>
</feature>
<reference evidence="12 13" key="1">
    <citation type="submission" date="2015-09" db="EMBL/GenBank/DDBJ databases">
        <title>Host preference determinants of Valsa canker pathogens revealed by comparative genomics.</title>
        <authorList>
            <person name="Yin Z."/>
            <person name="Huang L."/>
        </authorList>
    </citation>
    <scope>NUCLEOTIDE SEQUENCE [LARGE SCALE GENOMIC DNA]</scope>
    <source>
        <strain evidence="12 13">SXYLt</strain>
    </source>
</reference>
<accession>A0A423WX25</accession>
<dbReference type="InParanoid" id="A0A423WX25"/>
<evidence type="ECO:0000256" key="7">
    <source>
        <dbReference type="ARBA" id="ARBA00048933"/>
    </source>
</evidence>
<keyword evidence="8" id="KW-0496">Mitochondrion</keyword>
<feature type="binding site" evidence="10">
    <location>
        <begin position="198"/>
        <end position="199"/>
    </location>
    <ligand>
        <name>NADP(+)</name>
        <dbReference type="ChEBI" id="CHEBI:58349"/>
    </ligand>
</feature>
<feature type="binding site" evidence="9">
    <location>
        <position position="38"/>
    </location>
    <ligand>
        <name>FAD</name>
        <dbReference type="ChEBI" id="CHEBI:57692"/>
    </ligand>
</feature>
<keyword evidence="4 8" id="KW-0274">FAD</keyword>
<evidence type="ECO:0000256" key="5">
    <source>
        <dbReference type="ARBA" id="ARBA00022857"/>
    </source>
</evidence>
<evidence type="ECO:0000256" key="6">
    <source>
        <dbReference type="ARBA" id="ARBA00023002"/>
    </source>
</evidence>
<evidence type="ECO:0000256" key="3">
    <source>
        <dbReference type="ARBA" id="ARBA00022630"/>
    </source>
</evidence>
<dbReference type="Gene3D" id="3.40.50.720">
    <property type="entry name" value="NAD(P)-binding Rossmann-like Domain"/>
    <property type="match status" value="1"/>
</dbReference>
<feature type="binding site" evidence="9">
    <location>
        <position position="74"/>
    </location>
    <ligand>
        <name>FAD</name>
        <dbReference type="ChEBI" id="CHEBI:57692"/>
    </ligand>
</feature>
<comment type="catalytic activity">
    <reaction evidence="7 8">
        <text>2 reduced [adrenodoxin] + NADP(+) + H(+) = 2 oxidized [adrenodoxin] + NADPH</text>
        <dbReference type="Rhea" id="RHEA:42312"/>
        <dbReference type="Rhea" id="RHEA-COMP:9998"/>
        <dbReference type="Rhea" id="RHEA-COMP:9999"/>
        <dbReference type="ChEBI" id="CHEBI:15378"/>
        <dbReference type="ChEBI" id="CHEBI:33737"/>
        <dbReference type="ChEBI" id="CHEBI:33738"/>
        <dbReference type="ChEBI" id="CHEBI:57783"/>
        <dbReference type="ChEBI" id="CHEBI:58349"/>
        <dbReference type="EC" id="1.18.1.6"/>
    </reaction>
</comment>
<evidence type="ECO:0000256" key="10">
    <source>
        <dbReference type="PIRSR" id="PIRSR000362-2"/>
    </source>
</evidence>
<keyword evidence="6 8" id="KW-0560">Oxidoreductase</keyword>
<organism evidence="12 13">
    <name type="scientific">Cytospora leucostoma</name>
    <dbReference type="NCBI Taxonomy" id="1230097"/>
    <lineage>
        <taxon>Eukaryota</taxon>
        <taxon>Fungi</taxon>
        <taxon>Dikarya</taxon>
        <taxon>Ascomycota</taxon>
        <taxon>Pezizomycotina</taxon>
        <taxon>Sordariomycetes</taxon>
        <taxon>Sordariomycetidae</taxon>
        <taxon>Diaporthales</taxon>
        <taxon>Cytosporaceae</taxon>
        <taxon>Cytospora</taxon>
    </lineage>
</organism>
<comment type="subcellular location">
    <subcellularLocation>
        <location evidence="8">Mitochondrion</location>
    </subcellularLocation>
</comment>
<dbReference type="GO" id="GO:0005739">
    <property type="term" value="C:mitochondrion"/>
    <property type="evidence" value="ECO:0007669"/>
    <property type="project" value="UniProtKB-SubCell"/>
</dbReference>
<feature type="binding site" evidence="9">
    <location>
        <begin position="385"/>
        <end position="387"/>
    </location>
    <ligand>
        <name>FAD</name>
        <dbReference type="ChEBI" id="CHEBI:57692"/>
    </ligand>
</feature>
<dbReference type="InterPro" id="IPR036188">
    <property type="entry name" value="FAD/NAD-bd_sf"/>
</dbReference>
<dbReference type="Proteomes" id="UP000285146">
    <property type="component" value="Unassembled WGS sequence"/>
</dbReference>
<sequence>MAVIGSGPAGFYTAYRVMSLIDRAKVDMYESLPVPYGLVRFGVAPDHPEVKNCQDKFVEVASSPDFTFIGNVSVGHKPYHPDGQFVPLNTLLRHYDAVLFSYGASKDRTLGIPGESNLKRIYSAREFVGWYNGLPEFANLNPDLSQSEAVVIGQGNVALDVARVLLEDVDKLRKTDMADYALEALSRNQVKRVSVVGRRGPMQAAFTIKEARELMNIPDVALNPIDSSLIPPDPKKLPRQQRRITEVLLKGSKASPSSASKSWSLDFCLSPTEFQPDASDPSRVGSTTFEKTSLSPDPFGPQTSATGTGETTTLPSPLVFRSIGYKSEGLPEFEALGVAFDDRRGVIGNDIVGGRVLRKGSEQSPLPGLFPGLYCAGWVKRGPTGVIASTMEDAFATAGAIAQDWKEGKGFLGDSGVVQGRSTESDGWEGVQSETGRSVLNAVVDWEGWLAIDQAERAIGQQRGKLREKFTRTADMLKVPSSRKA</sequence>
<feature type="binding site" evidence="10">
    <location>
        <position position="385"/>
    </location>
    <ligand>
        <name>NADP(+)</name>
        <dbReference type="ChEBI" id="CHEBI:58349"/>
    </ligand>
</feature>
<dbReference type="FunCoup" id="A0A423WX25">
    <property type="interactions" value="542"/>
</dbReference>
<dbReference type="SUPFAM" id="SSF51971">
    <property type="entry name" value="Nucleotide-binding domain"/>
    <property type="match status" value="1"/>
</dbReference>
<feature type="binding site" evidence="10">
    <location>
        <position position="210"/>
    </location>
    <ligand>
        <name>NADP(+)</name>
        <dbReference type="ChEBI" id="CHEBI:58349"/>
    </ligand>
</feature>
<keyword evidence="3 8" id="KW-0285">Flavoprotein</keyword>
<protein>
    <recommendedName>
        <fullName evidence="8">NADPH:adrenodoxin oxidoreductase, mitochondrial</fullName>
        <ecNumber evidence="8">1.18.1.6</ecNumber>
    </recommendedName>
</protein>
<evidence type="ECO:0000256" key="11">
    <source>
        <dbReference type="SAM" id="MobiDB-lite"/>
    </source>
</evidence>
<feature type="compositionally biased region" description="Low complexity" evidence="11">
    <location>
        <begin position="303"/>
        <end position="313"/>
    </location>
</feature>
<dbReference type="STRING" id="1230097.A0A423WX25"/>
<gene>
    <name evidence="12" type="ORF">VPNG_06028</name>
</gene>
<proteinExistence type="inferred from homology"/>